<accession>A0A100VVE2</accession>
<name>A0A100VVE2_9MYCO</name>
<dbReference type="EMBL" id="BCSX01000007">
    <property type="protein sequence ID" value="GAS86623.1"/>
    <property type="molecule type" value="Genomic_DNA"/>
</dbReference>
<dbReference type="RefSeq" id="WP_062827646.1">
    <property type="nucleotide sequence ID" value="NZ_BCSX01000007.1"/>
</dbReference>
<comment type="caution">
    <text evidence="1">The sequence shown here is derived from an EMBL/GenBank/DDBJ whole genome shotgun (WGS) entry which is preliminary data.</text>
</comment>
<keyword evidence="2" id="KW-1185">Reference proteome</keyword>
<reference evidence="2" key="1">
    <citation type="journal article" date="2016" name="Genome Announc.">
        <title>Draft Genome Sequences of Five Rapidly Growing Mycobacterium Species, M. thermoresistibile, M. fortuitum subsp. acetamidolyticum, M. canariasense, M. brisbanense, and M. novocastrense.</title>
        <authorList>
            <person name="Katahira K."/>
            <person name="Ogura Y."/>
            <person name="Gotoh Y."/>
            <person name="Hayashi T."/>
        </authorList>
    </citation>
    <scope>NUCLEOTIDE SEQUENCE [LARGE SCALE GENOMIC DNA]</scope>
    <source>
        <strain evidence="2">JCM15654</strain>
    </source>
</reference>
<protein>
    <submittedName>
        <fullName evidence="1">Uncharacterized protein</fullName>
    </submittedName>
</protein>
<dbReference type="AlphaFoldDB" id="A0A100VVE2"/>
<sequence length="239" mass="27206">MTDLIAEVLAAHGGVSRWNEFSRVEATIVTGGKLWPIKGQPQDATPRRMTVEIHRQWASVQPFGGPDQKTDFTTDRVAIEKLDGRVVAELHNPRESFTGHELHTPWNPLQRAYFNGYALWNYLTAPFLMSLPGVSVEEIDPVTERGETWRGLRLRYPPNFASHSAVEEFYVDSEHLIRRHDYRVDVAGGFPAIHYIDNLVEFDGIKVPTKRRAYRCDASGQMLPDELMVAIDLSDVRFS</sequence>
<dbReference type="OrthoDB" id="8746011at2"/>
<reference evidence="2" key="2">
    <citation type="submission" date="2016-02" db="EMBL/GenBank/DDBJ databases">
        <title>Draft genome sequence of five rapidly growing Mycobacterium species.</title>
        <authorList>
            <person name="Katahira K."/>
            <person name="Gotou Y."/>
            <person name="Iida K."/>
            <person name="Ogura Y."/>
            <person name="Hayashi T."/>
        </authorList>
    </citation>
    <scope>NUCLEOTIDE SEQUENCE [LARGE SCALE GENOMIC DNA]</scope>
    <source>
        <strain evidence="2">JCM15654</strain>
    </source>
</reference>
<evidence type="ECO:0000313" key="1">
    <source>
        <dbReference type="EMBL" id="GAS86623.1"/>
    </source>
</evidence>
<dbReference type="STRING" id="146020.RMCB_0719"/>
<dbReference type="Proteomes" id="UP000069620">
    <property type="component" value="Unassembled WGS sequence"/>
</dbReference>
<gene>
    <name evidence="1" type="ORF">RMCB_0719</name>
</gene>
<organism evidence="1 2">
    <name type="scientific">Mycolicibacterium brisbanense</name>
    <dbReference type="NCBI Taxonomy" id="146020"/>
    <lineage>
        <taxon>Bacteria</taxon>
        <taxon>Bacillati</taxon>
        <taxon>Actinomycetota</taxon>
        <taxon>Actinomycetes</taxon>
        <taxon>Mycobacteriales</taxon>
        <taxon>Mycobacteriaceae</taxon>
        <taxon>Mycolicibacterium</taxon>
    </lineage>
</organism>
<evidence type="ECO:0000313" key="2">
    <source>
        <dbReference type="Proteomes" id="UP000069620"/>
    </source>
</evidence>
<proteinExistence type="predicted"/>